<evidence type="ECO:0000313" key="2">
    <source>
        <dbReference type="EMBL" id="CAF1166551.1"/>
    </source>
</evidence>
<evidence type="ECO:0000313" key="3">
    <source>
        <dbReference type="Proteomes" id="UP000663832"/>
    </source>
</evidence>
<dbReference type="EMBL" id="CAJNOM010000164">
    <property type="protein sequence ID" value="CAF1166551.1"/>
    <property type="molecule type" value="Genomic_DNA"/>
</dbReference>
<dbReference type="PROSITE" id="PS50181">
    <property type="entry name" value="FBOX"/>
    <property type="match status" value="1"/>
</dbReference>
<comment type="caution">
    <text evidence="2">The sequence shown here is derived from an EMBL/GenBank/DDBJ whole genome shotgun (WGS) entry which is preliminary data.</text>
</comment>
<name>A0A814TUT4_9BILA</name>
<dbReference type="Proteomes" id="UP000663832">
    <property type="component" value="Unassembled WGS sequence"/>
</dbReference>
<feature type="domain" description="F-box" evidence="1">
    <location>
        <begin position="1"/>
        <end position="49"/>
    </location>
</feature>
<evidence type="ECO:0000259" key="1">
    <source>
        <dbReference type="PROSITE" id="PS50181"/>
    </source>
</evidence>
<dbReference type="InterPro" id="IPR001810">
    <property type="entry name" value="F-box_dom"/>
</dbReference>
<dbReference type="Gene3D" id="3.80.10.10">
    <property type="entry name" value="Ribonuclease Inhibitor"/>
    <property type="match status" value="1"/>
</dbReference>
<keyword evidence="3" id="KW-1185">Reference proteome</keyword>
<reference evidence="2" key="1">
    <citation type="submission" date="2021-02" db="EMBL/GenBank/DDBJ databases">
        <authorList>
            <person name="Nowell W R."/>
        </authorList>
    </citation>
    <scope>NUCLEOTIDE SEQUENCE</scope>
</reference>
<sequence length="367" mass="43550">MNIESLANEILLDLFDYFDGIDLFHTFYRLNTRFNLLISKQYLLHWFTFCGIKKSQFDELCQQHIPRLTNRVYGLSCAEYDRTPGQIDLFFTYIPSFEQFSGLRSLSLQNITSSKTLIKVMQELPYLLNLMHLTINCYSARKYVINFQWMNDTIWSLPKLRICSLHIFAMGSRNFCIPTKISSSLQSVKLASFELDINQIDQLMKNTPHLKHLSIYTKISSAMNDDYNLSSLSTLINLDMLVLHTFDLSKMVLFLKNLSDLRHLNIRFSNNMINGYEWEQIIRNYLFKLKIFELDMHDDIPTNQNIEDYINQLLDSFQSSFWINEHQWFIHSYIVDRTIRLFTSSKFPSYYPDQKLPRIWKSTDPLS</sequence>
<proteinExistence type="predicted"/>
<dbReference type="SUPFAM" id="SSF52047">
    <property type="entry name" value="RNI-like"/>
    <property type="match status" value="1"/>
</dbReference>
<dbReference type="AlphaFoldDB" id="A0A814TUT4"/>
<accession>A0A814TUT4</accession>
<dbReference type="OrthoDB" id="10063321at2759"/>
<organism evidence="2 3">
    <name type="scientific">Adineta steineri</name>
    <dbReference type="NCBI Taxonomy" id="433720"/>
    <lineage>
        <taxon>Eukaryota</taxon>
        <taxon>Metazoa</taxon>
        <taxon>Spiralia</taxon>
        <taxon>Gnathifera</taxon>
        <taxon>Rotifera</taxon>
        <taxon>Eurotatoria</taxon>
        <taxon>Bdelloidea</taxon>
        <taxon>Adinetida</taxon>
        <taxon>Adinetidae</taxon>
        <taxon>Adineta</taxon>
    </lineage>
</organism>
<gene>
    <name evidence="2" type="ORF">QVE165_LOCUS23870</name>
</gene>
<dbReference type="InterPro" id="IPR032675">
    <property type="entry name" value="LRR_dom_sf"/>
</dbReference>
<protein>
    <recommendedName>
        <fullName evidence="1">F-box domain-containing protein</fullName>
    </recommendedName>
</protein>